<dbReference type="InterPro" id="IPR015915">
    <property type="entry name" value="Kelch-typ_b-propeller"/>
</dbReference>
<dbReference type="EMBL" id="UHIC01000001">
    <property type="protein sequence ID" value="SUO95108.1"/>
    <property type="molecule type" value="Genomic_DNA"/>
</dbReference>
<accession>A0A380MS44</accession>
<keyword evidence="1" id="KW-0413">Isomerase</keyword>
<dbReference type="Pfam" id="PF24996">
    <property type="entry name" value="NANM"/>
    <property type="match status" value="1"/>
</dbReference>
<sequence length="95" mass="10382">MILYSFICFGLGWVLDDCTIYAHEGLKKTYQSSVYALSLKDNQWKKVGDLAQGAGYGVSLTYQGKVVLIGGATADAPLKTVQTMSYDGKDFTLDK</sequence>
<reference evidence="1 2" key="1">
    <citation type="submission" date="2018-06" db="EMBL/GenBank/DDBJ databases">
        <authorList>
            <consortium name="Pathogen Informatics"/>
            <person name="Doyle S."/>
        </authorList>
    </citation>
    <scope>NUCLEOTIDE SEQUENCE [LARGE SCALE GENOMIC DNA]</scope>
    <source>
        <strain evidence="1 2">NCTC13337</strain>
    </source>
</reference>
<protein>
    <submittedName>
        <fullName evidence="1">N-acetylneuraminate epimerase</fullName>
        <ecNumber evidence="1">5.1.3.24</ecNumber>
    </submittedName>
</protein>
<dbReference type="GO" id="GO:0016853">
    <property type="term" value="F:isomerase activity"/>
    <property type="evidence" value="ECO:0007669"/>
    <property type="project" value="UniProtKB-KW"/>
</dbReference>
<organism evidence="1 2">
    <name type="scientific">Suttonella ornithocola</name>
    <dbReference type="NCBI Taxonomy" id="279832"/>
    <lineage>
        <taxon>Bacteria</taxon>
        <taxon>Pseudomonadati</taxon>
        <taxon>Pseudomonadota</taxon>
        <taxon>Gammaproteobacteria</taxon>
        <taxon>Cardiobacteriales</taxon>
        <taxon>Cardiobacteriaceae</taxon>
        <taxon>Suttonella</taxon>
    </lineage>
</organism>
<dbReference type="SUPFAM" id="SSF117281">
    <property type="entry name" value="Kelch motif"/>
    <property type="match status" value="1"/>
</dbReference>
<evidence type="ECO:0000313" key="1">
    <source>
        <dbReference type="EMBL" id="SUO95108.1"/>
    </source>
</evidence>
<dbReference type="EC" id="5.1.3.24" evidence="1"/>
<evidence type="ECO:0000313" key="2">
    <source>
        <dbReference type="Proteomes" id="UP000254601"/>
    </source>
</evidence>
<dbReference type="Proteomes" id="UP000254601">
    <property type="component" value="Unassembled WGS sequence"/>
</dbReference>
<name>A0A380MS44_9GAMM</name>
<dbReference type="AlphaFoldDB" id="A0A380MS44"/>
<keyword evidence="2" id="KW-1185">Reference proteome</keyword>
<dbReference type="InterPro" id="IPR056734">
    <property type="entry name" value="NANM"/>
</dbReference>
<gene>
    <name evidence="1" type="primary">nanM_2</name>
    <name evidence="1" type="ORF">NCTC13337_01106</name>
</gene>
<dbReference type="Gene3D" id="2.120.10.80">
    <property type="entry name" value="Kelch-type beta propeller"/>
    <property type="match status" value="1"/>
</dbReference>
<proteinExistence type="predicted"/>